<dbReference type="EMBL" id="JAGGJZ010000002">
    <property type="protein sequence ID" value="MBP1889267.1"/>
    <property type="molecule type" value="Genomic_DNA"/>
</dbReference>
<sequence length="116" mass="13324">MNFLRYSVDYFIPIIMIILGGLFIINPPDKINEHCGYRTKRSMRSVKAWIFANTNLGKLWVGFGIISIIIIFILKTTLIVKPQIISIIGILLPIISVFLSLEIVEEELKFNLDKEN</sequence>
<comment type="caution">
    <text evidence="2">The sequence shown here is derived from an EMBL/GenBank/DDBJ whole genome shotgun (WGS) entry which is preliminary data.</text>
</comment>
<evidence type="ECO:0000313" key="2">
    <source>
        <dbReference type="EMBL" id="MBP1889267.1"/>
    </source>
</evidence>
<gene>
    <name evidence="2" type="ORF">J2Z53_000848</name>
</gene>
<dbReference type="Pfam" id="PF13630">
    <property type="entry name" value="SdpI"/>
    <property type="match status" value="1"/>
</dbReference>
<dbReference type="Proteomes" id="UP000783390">
    <property type="component" value="Unassembled WGS sequence"/>
</dbReference>
<keyword evidence="1" id="KW-0472">Membrane</keyword>
<evidence type="ECO:0000256" key="1">
    <source>
        <dbReference type="SAM" id="Phobius"/>
    </source>
</evidence>
<accession>A0ABS4EZ40</accession>
<protein>
    <submittedName>
        <fullName evidence="2">Membrane protein</fullName>
    </submittedName>
</protein>
<dbReference type="InterPro" id="IPR025962">
    <property type="entry name" value="SdpI/YhfL"/>
</dbReference>
<feature type="transmembrane region" description="Helical" evidence="1">
    <location>
        <begin position="84"/>
        <end position="104"/>
    </location>
</feature>
<dbReference type="RefSeq" id="WP_209795980.1">
    <property type="nucleotide sequence ID" value="NZ_JAGGJZ010000002.1"/>
</dbReference>
<keyword evidence="3" id="KW-1185">Reference proteome</keyword>
<reference evidence="2 3" key="1">
    <citation type="submission" date="2021-03" db="EMBL/GenBank/DDBJ databases">
        <title>Genomic Encyclopedia of Type Strains, Phase IV (KMG-IV): sequencing the most valuable type-strain genomes for metagenomic binning, comparative biology and taxonomic classification.</title>
        <authorList>
            <person name="Goeker M."/>
        </authorList>
    </citation>
    <scope>NUCLEOTIDE SEQUENCE [LARGE SCALE GENOMIC DNA]</scope>
    <source>
        <strain evidence="2 3">DSM 3984</strain>
    </source>
</reference>
<organism evidence="2 3">
    <name type="scientific">Clostridium moniliforme</name>
    <dbReference type="NCBI Taxonomy" id="39489"/>
    <lineage>
        <taxon>Bacteria</taxon>
        <taxon>Bacillati</taxon>
        <taxon>Bacillota</taxon>
        <taxon>Clostridia</taxon>
        <taxon>Eubacteriales</taxon>
        <taxon>Clostridiaceae</taxon>
        <taxon>Clostridium</taxon>
    </lineage>
</organism>
<feature type="transmembrane region" description="Helical" evidence="1">
    <location>
        <begin position="6"/>
        <end position="25"/>
    </location>
</feature>
<name>A0ABS4EZ40_9CLOT</name>
<proteinExistence type="predicted"/>
<feature type="transmembrane region" description="Helical" evidence="1">
    <location>
        <begin position="46"/>
        <end position="72"/>
    </location>
</feature>
<evidence type="ECO:0000313" key="3">
    <source>
        <dbReference type="Proteomes" id="UP000783390"/>
    </source>
</evidence>
<keyword evidence="1" id="KW-0812">Transmembrane</keyword>
<keyword evidence="1" id="KW-1133">Transmembrane helix</keyword>